<dbReference type="PROSITE" id="PS50994">
    <property type="entry name" value="INTEGRASE"/>
    <property type="match status" value="1"/>
</dbReference>
<dbReference type="Pfam" id="PF13276">
    <property type="entry name" value="HTH_21"/>
    <property type="match status" value="1"/>
</dbReference>
<dbReference type="InterPro" id="IPR036397">
    <property type="entry name" value="RNaseH_sf"/>
</dbReference>
<dbReference type="OrthoDB" id="9781005at2"/>
<sequence>MAKLKVEQRIQAVERYVNGHESMNEIAKDIGINYQIISVWVRLYQENGIEAFLKSYTNYSAEYKMSVLNYMNETGTSSIDTAAIFNISSPGMIRNWKKKFESGGYDALVSKKKGRPSMKKETKKTTKPAPAEGSIEELETRIKQLEMENAYLKKLNALVQMQEKITNQIKAQVIYELKEIYEVMELIKVADIPRSTYYYWEKRLNRADKYANVKAAIQSIYHEHKGRYGYRRIAKELKKYDFYHDPKTINKLMNGMGIKCEVRMKKYRSYKGNVGKIAPNILQRDFTAKNMNEKWVTDVTEFHLFGEKRYLSPVLDLCNGEIIAFTVMSRPVYKLVDDMLKQALKRLQPGDQVILHSDQGWHYQMKQYQRTLKQHKIRQSMSRKGNCLDNAVIENFFGLLKSELLYLQEFDSMEHFENELAEYIYYYNNKRMKAKLKDLSPVEYRTQVLEAA</sequence>
<dbReference type="PANTHER" id="PTHR46889:SF5">
    <property type="entry name" value="INTEGRASE PROTEIN"/>
    <property type="match status" value="1"/>
</dbReference>
<feature type="region of interest" description="Disordered" evidence="2">
    <location>
        <begin position="112"/>
        <end position="133"/>
    </location>
</feature>
<dbReference type="InterPro" id="IPR025948">
    <property type="entry name" value="HTH-like_dom"/>
</dbReference>
<dbReference type="GO" id="GO:0043565">
    <property type="term" value="F:sequence-specific DNA binding"/>
    <property type="evidence" value="ECO:0007669"/>
    <property type="project" value="InterPro"/>
</dbReference>
<dbReference type="InterPro" id="IPR001584">
    <property type="entry name" value="Integrase_cat-core"/>
</dbReference>
<dbReference type="InterPro" id="IPR009057">
    <property type="entry name" value="Homeodomain-like_sf"/>
</dbReference>
<protein>
    <submittedName>
        <fullName evidence="4">IS3 family transposase</fullName>
    </submittedName>
</protein>
<dbReference type="SUPFAM" id="SSF48295">
    <property type="entry name" value="TrpR-like"/>
    <property type="match status" value="1"/>
</dbReference>
<dbReference type="Pfam" id="PF00665">
    <property type="entry name" value="rve"/>
    <property type="match status" value="1"/>
</dbReference>
<name>A0A6L3UWE6_9BACI</name>
<gene>
    <name evidence="4" type="ORF">F7731_26275</name>
</gene>
<dbReference type="NCBIfam" id="NF033516">
    <property type="entry name" value="transpos_IS3"/>
    <property type="match status" value="1"/>
</dbReference>
<keyword evidence="5" id="KW-1185">Reference proteome</keyword>
<dbReference type="Proteomes" id="UP000481030">
    <property type="component" value="Unassembled WGS sequence"/>
</dbReference>
<dbReference type="SUPFAM" id="SSF53098">
    <property type="entry name" value="Ribonuclease H-like"/>
    <property type="match status" value="1"/>
</dbReference>
<dbReference type="Pfam" id="PF13518">
    <property type="entry name" value="HTH_28"/>
    <property type="match status" value="2"/>
</dbReference>
<feature type="domain" description="Integrase catalytic" evidence="3">
    <location>
        <begin position="275"/>
        <end position="449"/>
    </location>
</feature>
<dbReference type="InterPro" id="IPR050900">
    <property type="entry name" value="Transposase_IS3/IS150/IS904"/>
</dbReference>
<dbReference type="InterPro" id="IPR055247">
    <property type="entry name" value="InsJ-like_HTH"/>
</dbReference>
<evidence type="ECO:0000259" key="3">
    <source>
        <dbReference type="PROSITE" id="PS50994"/>
    </source>
</evidence>
<proteinExistence type="predicted"/>
<dbReference type="GO" id="GO:0015074">
    <property type="term" value="P:DNA integration"/>
    <property type="evidence" value="ECO:0007669"/>
    <property type="project" value="InterPro"/>
</dbReference>
<dbReference type="SUPFAM" id="SSF46689">
    <property type="entry name" value="Homeodomain-like"/>
    <property type="match status" value="1"/>
</dbReference>
<dbReference type="EMBL" id="WBOS01000042">
    <property type="protein sequence ID" value="KAB2327857.1"/>
    <property type="molecule type" value="Genomic_DNA"/>
</dbReference>
<evidence type="ECO:0000256" key="2">
    <source>
        <dbReference type="SAM" id="MobiDB-lite"/>
    </source>
</evidence>
<evidence type="ECO:0000256" key="1">
    <source>
        <dbReference type="ARBA" id="ARBA00002286"/>
    </source>
</evidence>
<comment type="caution">
    <text evidence="4">The sequence shown here is derived from an EMBL/GenBank/DDBJ whole genome shotgun (WGS) entry which is preliminary data.</text>
</comment>
<dbReference type="Gene3D" id="3.30.420.10">
    <property type="entry name" value="Ribonuclease H-like superfamily/Ribonuclease H"/>
    <property type="match status" value="1"/>
</dbReference>
<dbReference type="InterPro" id="IPR012337">
    <property type="entry name" value="RNaseH-like_sf"/>
</dbReference>
<comment type="function">
    <text evidence="1">Involved in the transposition of the insertion sequence.</text>
</comment>
<evidence type="ECO:0000313" key="4">
    <source>
        <dbReference type="EMBL" id="KAB2327857.1"/>
    </source>
</evidence>
<organism evidence="4 5">
    <name type="scientific">Cytobacillus depressus</name>
    <dbReference type="NCBI Taxonomy" id="1602942"/>
    <lineage>
        <taxon>Bacteria</taxon>
        <taxon>Bacillati</taxon>
        <taxon>Bacillota</taxon>
        <taxon>Bacilli</taxon>
        <taxon>Bacillales</taxon>
        <taxon>Bacillaceae</taxon>
        <taxon>Cytobacillus</taxon>
    </lineage>
</organism>
<dbReference type="PANTHER" id="PTHR46889">
    <property type="entry name" value="TRANSPOSASE INSF FOR INSERTION SEQUENCE IS3B-RELATED"/>
    <property type="match status" value="1"/>
</dbReference>
<dbReference type="InterPro" id="IPR048020">
    <property type="entry name" value="Transpos_IS3"/>
</dbReference>
<accession>A0A6L3UWE6</accession>
<reference evidence="4 5" key="1">
    <citation type="journal article" date="2016" name="Antonie Van Leeuwenhoek">
        <title>Bacillus depressus sp. nov., isolated from soil of a sunflower field.</title>
        <authorList>
            <person name="Wei X."/>
            <person name="Xin D."/>
            <person name="Xin Y."/>
            <person name="Zhang H."/>
            <person name="Wang T."/>
            <person name="Zhang J."/>
        </authorList>
    </citation>
    <scope>NUCLEOTIDE SEQUENCE [LARGE SCALE GENOMIC DNA]</scope>
    <source>
        <strain evidence="4 5">BZ1</strain>
    </source>
</reference>
<dbReference type="Pfam" id="PF13333">
    <property type="entry name" value="rve_2"/>
    <property type="match status" value="1"/>
</dbReference>
<dbReference type="InterPro" id="IPR010921">
    <property type="entry name" value="Trp_repressor/repl_initiator"/>
</dbReference>
<evidence type="ECO:0000313" key="5">
    <source>
        <dbReference type="Proteomes" id="UP000481030"/>
    </source>
</evidence>
<dbReference type="AlphaFoldDB" id="A0A6L3UWE6"/>